<evidence type="ECO:0000313" key="3">
    <source>
        <dbReference type="Proteomes" id="UP001151760"/>
    </source>
</evidence>
<keyword evidence="3" id="KW-1185">Reference proteome</keyword>
<dbReference type="EMBL" id="BQNB010010044">
    <property type="protein sequence ID" value="GJS71950.1"/>
    <property type="molecule type" value="Genomic_DNA"/>
</dbReference>
<organism evidence="2 3">
    <name type="scientific">Tanacetum coccineum</name>
    <dbReference type="NCBI Taxonomy" id="301880"/>
    <lineage>
        <taxon>Eukaryota</taxon>
        <taxon>Viridiplantae</taxon>
        <taxon>Streptophyta</taxon>
        <taxon>Embryophyta</taxon>
        <taxon>Tracheophyta</taxon>
        <taxon>Spermatophyta</taxon>
        <taxon>Magnoliopsida</taxon>
        <taxon>eudicotyledons</taxon>
        <taxon>Gunneridae</taxon>
        <taxon>Pentapetalae</taxon>
        <taxon>asterids</taxon>
        <taxon>campanulids</taxon>
        <taxon>Asterales</taxon>
        <taxon>Asteraceae</taxon>
        <taxon>Asteroideae</taxon>
        <taxon>Anthemideae</taxon>
        <taxon>Anthemidinae</taxon>
        <taxon>Tanacetum</taxon>
    </lineage>
</organism>
<reference evidence="2" key="1">
    <citation type="journal article" date="2022" name="Int. J. Mol. Sci.">
        <title>Draft Genome of Tanacetum Coccineum: Genomic Comparison of Closely Related Tanacetum-Family Plants.</title>
        <authorList>
            <person name="Yamashiro T."/>
            <person name="Shiraishi A."/>
            <person name="Nakayama K."/>
            <person name="Satake H."/>
        </authorList>
    </citation>
    <scope>NUCLEOTIDE SEQUENCE</scope>
</reference>
<reference evidence="2" key="2">
    <citation type="submission" date="2022-01" db="EMBL/GenBank/DDBJ databases">
        <authorList>
            <person name="Yamashiro T."/>
            <person name="Shiraishi A."/>
            <person name="Satake H."/>
            <person name="Nakayama K."/>
        </authorList>
    </citation>
    <scope>NUCLEOTIDE SEQUENCE</scope>
</reference>
<name>A0ABQ4Y4J8_9ASTR</name>
<feature type="compositionally biased region" description="Basic and acidic residues" evidence="1">
    <location>
        <begin position="1"/>
        <end position="11"/>
    </location>
</feature>
<sequence>MKKGGKPLDKPKFHRSHNFLEPLEAKEHERRQWSICSTTSPQIGQSEEGIASNEIPDLRELAAYKGRPPHTNIDFPRNLRVRFMHQSNSIIWKQQILDNFRESANLKLTRCFEIPKPFITTLTRQRNATHNRNKGINVFMSYSPGLETPIPVTCLGAINQMSLITYRAALEGSMAYRLVKRP</sequence>
<evidence type="ECO:0000256" key="1">
    <source>
        <dbReference type="SAM" id="MobiDB-lite"/>
    </source>
</evidence>
<comment type="caution">
    <text evidence="2">The sequence shown here is derived from an EMBL/GenBank/DDBJ whole genome shotgun (WGS) entry which is preliminary data.</text>
</comment>
<proteinExistence type="predicted"/>
<protein>
    <submittedName>
        <fullName evidence="2">Uncharacterized protein</fullName>
    </submittedName>
</protein>
<dbReference type="Proteomes" id="UP001151760">
    <property type="component" value="Unassembled WGS sequence"/>
</dbReference>
<gene>
    <name evidence="2" type="ORF">Tco_0704791</name>
</gene>
<feature type="region of interest" description="Disordered" evidence="1">
    <location>
        <begin position="1"/>
        <end position="21"/>
    </location>
</feature>
<evidence type="ECO:0000313" key="2">
    <source>
        <dbReference type="EMBL" id="GJS71950.1"/>
    </source>
</evidence>
<accession>A0ABQ4Y4J8</accession>